<comment type="caution">
    <text evidence="2">The sequence shown here is derived from an EMBL/GenBank/DDBJ whole genome shotgun (WGS) entry which is preliminary data.</text>
</comment>
<name>A0A177THC8_9BASI</name>
<feature type="region of interest" description="Disordered" evidence="1">
    <location>
        <begin position="456"/>
        <end position="602"/>
    </location>
</feature>
<accession>A0A177THC8</accession>
<feature type="compositionally biased region" description="Pro residues" evidence="1">
    <location>
        <begin position="79"/>
        <end position="93"/>
    </location>
</feature>
<feature type="compositionally biased region" description="Gly residues" evidence="1">
    <location>
        <begin position="340"/>
        <end position="353"/>
    </location>
</feature>
<feature type="compositionally biased region" description="Low complexity" evidence="1">
    <location>
        <begin position="462"/>
        <end position="483"/>
    </location>
</feature>
<feature type="compositionally biased region" description="Low complexity" evidence="1">
    <location>
        <begin position="301"/>
        <end position="315"/>
    </location>
</feature>
<dbReference type="EMBL" id="LWDF02000231">
    <property type="protein sequence ID" value="KAE8251781.1"/>
    <property type="molecule type" value="Genomic_DNA"/>
</dbReference>
<dbReference type="Proteomes" id="UP000077521">
    <property type="component" value="Unassembled WGS sequence"/>
</dbReference>
<reference evidence="2" key="1">
    <citation type="submission" date="2016-04" db="EMBL/GenBank/DDBJ databases">
        <authorList>
            <person name="Nguyen H.D."/>
            <person name="Samba Siva P."/>
            <person name="Cullis J."/>
            <person name="Levesque C.A."/>
            <person name="Hambleton S."/>
        </authorList>
    </citation>
    <scope>NUCLEOTIDE SEQUENCE</scope>
    <source>
        <strain evidence="2">DAOMC 236416</strain>
    </source>
</reference>
<reference evidence="2" key="2">
    <citation type="journal article" date="2019" name="IMA Fungus">
        <title>Genome sequencing and comparison of five Tilletia species to identify candidate genes for the detection of regulated species infecting wheat.</title>
        <authorList>
            <person name="Nguyen H.D.T."/>
            <person name="Sultana T."/>
            <person name="Kesanakurti P."/>
            <person name="Hambleton S."/>
        </authorList>
    </citation>
    <scope>NUCLEOTIDE SEQUENCE</scope>
    <source>
        <strain evidence="2">DAOMC 236416</strain>
    </source>
</reference>
<feature type="compositionally biased region" description="Polar residues" evidence="1">
    <location>
        <begin position="9"/>
        <end position="18"/>
    </location>
</feature>
<feature type="region of interest" description="Disordered" evidence="1">
    <location>
        <begin position="105"/>
        <end position="124"/>
    </location>
</feature>
<feature type="compositionally biased region" description="Low complexity" evidence="1">
    <location>
        <begin position="54"/>
        <end position="78"/>
    </location>
</feature>
<feature type="compositionally biased region" description="Polar residues" evidence="1">
    <location>
        <begin position="525"/>
        <end position="542"/>
    </location>
</feature>
<feature type="region of interest" description="Disordered" evidence="1">
    <location>
        <begin position="1"/>
        <end position="98"/>
    </location>
</feature>
<dbReference type="AlphaFoldDB" id="A0A177THC8"/>
<evidence type="ECO:0000313" key="3">
    <source>
        <dbReference type="Proteomes" id="UP000077521"/>
    </source>
</evidence>
<feature type="region of interest" description="Disordered" evidence="1">
    <location>
        <begin position="221"/>
        <end position="265"/>
    </location>
</feature>
<gene>
    <name evidence="2" type="ORF">A4X13_0g3847</name>
</gene>
<organism evidence="2 3">
    <name type="scientific">Tilletia indica</name>
    <dbReference type="NCBI Taxonomy" id="43049"/>
    <lineage>
        <taxon>Eukaryota</taxon>
        <taxon>Fungi</taxon>
        <taxon>Dikarya</taxon>
        <taxon>Basidiomycota</taxon>
        <taxon>Ustilaginomycotina</taxon>
        <taxon>Exobasidiomycetes</taxon>
        <taxon>Tilletiales</taxon>
        <taxon>Tilletiaceae</taxon>
        <taxon>Tilletia</taxon>
    </lineage>
</organism>
<proteinExistence type="predicted"/>
<protein>
    <submittedName>
        <fullName evidence="2">Uncharacterized protein</fullName>
    </submittedName>
</protein>
<feature type="compositionally biased region" description="Polar residues" evidence="1">
    <location>
        <begin position="585"/>
        <end position="602"/>
    </location>
</feature>
<evidence type="ECO:0000313" key="2">
    <source>
        <dbReference type="EMBL" id="KAE8251781.1"/>
    </source>
</evidence>
<evidence type="ECO:0000256" key="1">
    <source>
        <dbReference type="SAM" id="MobiDB-lite"/>
    </source>
</evidence>
<keyword evidence="3" id="KW-1185">Reference proteome</keyword>
<feature type="compositionally biased region" description="Gly residues" evidence="1">
    <location>
        <begin position="250"/>
        <end position="260"/>
    </location>
</feature>
<feature type="region of interest" description="Disordered" evidence="1">
    <location>
        <begin position="299"/>
        <end position="355"/>
    </location>
</feature>
<feature type="compositionally biased region" description="Polar residues" evidence="1">
    <location>
        <begin position="26"/>
        <end position="39"/>
    </location>
</feature>
<feature type="compositionally biased region" description="Low complexity" evidence="1">
    <location>
        <begin position="548"/>
        <end position="559"/>
    </location>
</feature>
<sequence length="602" mass="62379">MDHHRRNSLPATQSSSENKVIGWFSRFTSRPSQPSQQHFPSASTPAHSPPLPLPSGSTTPNLPSHIQPLSRQHSVSSSPRPPPPPQPQPPQPPLQEDDFYDAHSSLSAAPPLLPPPHIPIHHHNYQNNDSLSALGLPEDSSVLSFGSLGPPTELIVTGVVGPGQSALHKNFDVFHAIQNAQQGPNRHGAHHQSEGDAQQRHPLIKYQRALLNGDTGSASSLSIGAEGIDPISSHHHQHQYQYQHAPSPRAGGGAGGGGSGSQFSNYFHQPIQQYGYTNGNGNGHRWSAMPTTGATAISRRATTGGNTPGATTPGGQTLIHSMPVSPMMTPRMSPTASPPGGAGAGGEGGGGGASEEKRHAIINTWRSQVKAPVKIAAATTVPLVVPVSVTAQGEEDTAQQANNTSLEADITSGTAHSTVAPSTASLVTVHGGDLSSSAQKPSVPEYEEEMVDLPQMGAASPGGALSDGLRSRSGSRGSANTAGTGPGGGAGTGARTPTMRHMEPILRSGSSFASPIPPPVPAKEQATSTQPNSRTNSISTAKGGNHGNGYQNSQQQQKNQPEKFRRPPLLPMSADGAPPKFGSISAATNLSNFSGITSVSRR</sequence>